<dbReference type="AlphaFoldDB" id="A0A165CLJ2"/>
<sequence length="243" mass="26892">MNLVAFCYRALPSPPLPRLTLTPSPPDLSCARRLPPTDQLYSIQPARTPGPVRNPPRHILPSPRRRAHRPRFHCALVPRSSRGRLRVCPSTRTYTPSCVPCSPCTRRIVDSWCEADEQHRPDCRGRLGSKADERASSPGCECFPLPLSSYSLLLPTHACQPLSLPSPSPSSSPHPRTPAHPAPQKPAPKPSKPIPIGTAAQSLLNGPAGTKPHRRPARSEDGRYLRSEEEERRGRSRDVRPLR</sequence>
<evidence type="ECO:0000256" key="1">
    <source>
        <dbReference type="SAM" id="MobiDB-lite"/>
    </source>
</evidence>
<accession>A0A165CLJ2</accession>
<keyword evidence="3" id="KW-1185">Reference proteome</keyword>
<feature type="compositionally biased region" description="Basic and acidic residues" evidence="1">
    <location>
        <begin position="217"/>
        <end position="243"/>
    </location>
</feature>
<feature type="compositionally biased region" description="Pro residues" evidence="1">
    <location>
        <begin position="164"/>
        <end position="193"/>
    </location>
</feature>
<dbReference type="InParanoid" id="A0A165CLJ2"/>
<evidence type="ECO:0000313" key="3">
    <source>
        <dbReference type="Proteomes" id="UP000076842"/>
    </source>
</evidence>
<feature type="region of interest" description="Disordered" evidence="1">
    <location>
        <begin position="41"/>
        <end position="64"/>
    </location>
</feature>
<name>A0A165CLJ2_9BASI</name>
<organism evidence="2 3">
    <name type="scientific">Calocera cornea HHB12733</name>
    <dbReference type="NCBI Taxonomy" id="1353952"/>
    <lineage>
        <taxon>Eukaryota</taxon>
        <taxon>Fungi</taxon>
        <taxon>Dikarya</taxon>
        <taxon>Basidiomycota</taxon>
        <taxon>Agaricomycotina</taxon>
        <taxon>Dacrymycetes</taxon>
        <taxon>Dacrymycetales</taxon>
        <taxon>Dacrymycetaceae</taxon>
        <taxon>Calocera</taxon>
    </lineage>
</organism>
<evidence type="ECO:0000313" key="2">
    <source>
        <dbReference type="EMBL" id="KZT51005.1"/>
    </source>
</evidence>
<feature type="region of interest" description="Disordered" evidence="1">
    <location>
        <begin position="163"/>
        <end position="243"/>
    </location>
</feature>
<proteinExistence type="predicted"/>
<dbReference type="Proteomes" id="UP000076842">
    <property type="component" value="Unassembled WGS sequence"/>
</dbReference>
<gene>
    <name evidence="2" type="ORF">CALCODRAFT_154437</name>
</gene>
<reference evidence="2 3" key="1">
    <citation type="journal article" date="2016" name="Mol. Biol. Evol.">
        <title>Comparative Genomics of Early-Diverging Mushroom-Forming Fungi Provides Insights into the Origins of Lignocellulose Decay Capabilities.</title>
        <authorList>
            <person name="Nagy L.G."/>
            <person name="Riley R."/>
            <person name="Tritt A."/>
            <person name="Adam C."/>
            <person name="Daum C."/>
            <person name="Floudas D."/>
            <person name="Sun H."/>
            <person name="Yadav J.S."/>
            <person name="Pangilinan J."/>
            <person name="Larsson K.H."/>
            <person name="Matsuura K."/>
            <person name="Barry K."/>
            <person name="Labutti K."/>
            <person name="Kuo R."/>
            <person name="Ohm R.A."/>
            <person name="Bhattacharya S.S."/>
            <person name="Shirouzu T."/>
            <person name="Yoshinaga Y."/>
            <person name="Martin F.M."/>
            <person name="Grigoriev I.V."/>
            <person name="Hibbett D.S."/>
        </authorList>
    </citation>
    <scope>NUCLEOTIDE SEQUENCE [LARGE SCALE GENOMIC DNA]</scope>
    <source>
        <strain evidence="2 3">HHB12733</strain>
    </source>
</reference>
<dbReference type="EMBL" id="KV424130">
    <property type="protein sequence ID" value="KZT51005.1"/>
    <property type="molecule type" value="Genomic_DNA"/>
</dbReference>
<protein>
    <submittedName>
        <fullName evidence="2">Uncharacterized protein</fullName>
    </submittedName>
</protein>